<evidence type="ECO:0000313" key="2">
    <source>
        <dbReference type="EMBL" id="MDY6487763.1"/>
    </source>
</evidence>
<accession>A0AB35V0F1</accession>
<dbReference type="Proteomes" id="UP001278995">
    <property type="component" value="Unassembled WGS sequence"/>
</dbReference>
<evidence type="ECO:0000259" key="1">
    <source>
        <dbReference type="Pfam" id="PF18145"/>
    </source>
</evidence>
<dbReference type="NCBIfam" id="NF033611">
    <property type="entry name" value="SAVED"/>
    <property type="match status" value="1"/>
</dbReference>
<dbReference type="AlphaFoldDB" id="A0AB35V0F1"/>
<dbReference type="EMBL" id="JAXHPL010000076">
    <property type="protein sequence ID" value="MDY6487763.1"/>
    <property type="molecule type" value="Genomic_DNA"/>
</dbReference>
<proteinExistence type="predicted"/>
<protein>
    <submittedName>
        <fullName evidence="2">SAVED domain-containing protein</fullName>
    </submittedName>
</protein>
<sequence length="533" mass="60007">MNTSNTEPSFDIIQTRYLPLDNIQLAQAYITAIKNIISWNKVSILRDKSDIDGRKNLLFLLMLDDEILSVLRVNLPKNDLMSFIELTAGIRKNIEVRSLPDRALLAEEITDLNAIQNIWHEYAFTSHILNDKRVKSKFISDFLSHEKKVGRGNPFTKSTLNQVMLDSFGRCMFTGCGERLDIDKLTGRKGNYAYNAHNIASSDNGERGLPFLSSALSNDPENVLLLCDKHHRLIDKVAPSDYDSLTLNKMRNEHKEMAQQLLDALAFEPISVYSVLWPVHGQAVSNPDLKEIASSLHPLKYKINGCLNTLCNSNIDPELFKEQMIRHIEIEARKIINQTQNENYKAAIFAFGPMPALIGLGALLGNKAEFIPMLKFRDSQKWEWPSPTMVDPFNEIIGLDKLKKNNEVVLCIHATAKVDRVLEKAQQLAESIDNQVVEISTLPEYMGSKSIPHPLNVKALTAQIQKLLHHFKSNHGIELVHLFITAPNAACVAIGQGIDKNHPDVIIYDYKQAGLESVLRINSTENGNQLISV</sequence>
<gene>
    <name evidence="2" type="ORF">SKM51_11265</name>
</gene>
<comment type="caution">
    <text evidence="2">The sequence shown here is derived from an EMBL/GenBank/DDBJ whole genome shotgun (WGS) entry which is preliminary data.</text>
</comment>
<reference evidence="2 3" key="1">
    <citation type="submission" date="2023-11" db="EMBL/GenBank/DDBJ databases">
        <title>The common occurrence of Acinetobacte faecalis in cattle feces and its emended description.</title>
        <authorList>
            <person name="Kyselkova M."/>
            <person name="Xanthopoulou K."/>
            <person name="Shestivska V."/>
            <person name="Spanelova P."/>
            <person name="Maixnerova M."/>
            <person name="Higgins P.G."/>
            <person name="Nemec A."/>
        </authorList>
    </citation>
    <scope>NUCLEOTIDE SEQUENCE [LARGE SCALE GENOMIC DNA]</scope>
    <source>
        <strain evidence="2 3">ANC 7483</strain>
    </source>
</reference>
<feature type="domain" description="SMODS-associated and fused to various effectors" evidence="1">
    <location>
        <begin position="333"/>
        <end position="513"/>
    </location>
</feature>
<organism evidence="2 3">
    <name type="scientific">Acinetobacter faecalis</name>
    <dbReference type="NCBI Taxonomy" id="2665161"/>
    <lineage>
        <taxon>Bacteria</taxon>
        <taxon>Pseudomonadati</taxon>
        <taxon>Pseudomonadota</taxon>
        <taxon>Gammaproteobacteria</taxon>
        <taxon>Moraxellales</taxon>
        <taxon>Moraxellaceae</taxon>
        <taxon>Acinetobacter</taxon>
    </lineage>
</organism>
<name>A0AB35V0F1_9GAMM</name>
<evidence type="ECO:0000313" key="3">
    <source>
        <dbReference type="Proteomes" id="UP001278995"/>
    </source>
</evidence>
<dbReference type="RefSeq" id="WP_321099751.1">
    <property type="nucleotide sequence ID" value="NZ_JAXHPL010000076.1"/>
</dbReference>
<dbReference type="InterPro" id="IPR040836">
    <property type="entry name" value="SAVED"/>
</dbReference>
<dbReference type="Pfam" id="PF18145">
    <property type="entry name" value="SAVED"/>
    <property type="match status" value="1"/>
</dbReference>